<organism evidence="1 2">
    <name type="scientific">Dendrolimus kikuchii</name>
    <dbReference type="NCBI Taxonomy" id="765133"/>
    <lineage>
        <taxon>Eukaryota</taxon>
        <taxon>Metazoa</taxon>
        <taxon>Ecdysozoa</taxon>
        <taxon>Arthropoda</taxon>
        <taxon>Hexapoda</taxon>
        <taxon>Insecta</taxon>
        <taxon>Pterygota</taxon>
        <taxon>Neoptera</taxon>
        <taxon>Endopterygota</taxon>
        <taxon>Lepidoptera</taxon>
        <taxon>Glossata</taxon>
        <taxon>Ditrysia</taxon>
        <taxon>Bombycoidea</taxon>
        <taxon>Lasiocampidae</taxon>
        <taxon>Dendrolimus</taxon>
    </lineage>
</organism>
<dbReference type="EMBL" id="CM034412">
    <property type="protein sequence ID" value="KAJ0170795.1"/>
    <property type="molecule type" value="Genomic_DNA"/>
</dbReference>
<protein>
    <submittedName>
        <fullName evidence="1">Uncharacterized protein</fullName>
    </submittedName>
</protein>
<gene>
    <name evidence="1" type="ORF">K1T71_013567</name>
</gene>
<evidence type="ECO:0000313" key="2">
    <source>
        <dbReference type="Proteomes" id="UP000824533"/>
    </source>
</evidence>
<comment type="caution">
    <text evidence="1">The sequence shown here is derived from an EMBL/GenBank/DDBJ whole genome shotgun (WGS) entry which is preliminary data.</text>
</comment>
<accession>A0ACC1CGT5</accession>
<dbReference type="Proteomes" id="UP000824533">
    <property type="component" value="Linkage Group LG26"/>
</dbReference>
<reference evidence="1 2" key="1">
    <citation type="journal article" date="2021" name="Front. Genet.">
        <title>Chromosome-Level Genome Assembly Reveals Significant Gene Expansion in the Toll and IMD Signaling Pathways of Dendrolimus kikuchii.</title>
        <authorList>
            <person name="Zhou J."/>
            <person name="Wu P."/>
            <person name="Xiong Z."/>
            <person name="Liu N."/>
            <person name="Zhao N."/>
            <person name="Ji M."/>
            <person name="Qiu Y."/>
            <person name="Yang B."/>
        </authorList>
    </citation>
    <scope>NUCLEOTIDE SEQUENCE [LARGE SCALE GENOMIC DNA]</scope>
    <source>
        <strain evidence="1">Ann1</strain>
    </source>
</reference>
<evidence type="ECO:0000313" key="1">
    <source>
        <dbReference type="EMBL" id="KAJ0170795.1"/>
    </source>
</evidence>
<sequence length="301" mass="34624">MNNQLIEKVIKTHYKTCPPMNYDNPLIDREVASALSKSFLKILNLSNQRNLNSNLRSSVLGNSLMTDSTDKNLDKFLMRNAKDLNKSSKYEYSVNPEIVQSLLNLNEGNILELISGNVLHLGDTNKHLILLKSLWNNNSTDSINLNDMSIKIKSEIEHTLLEICHRILIDKDLNLEDLFETDLTNLAKKCAKSSQCFQICCNIFNCLLIETNFNFRIENFIPLFIIKVQSYSFETISVLYPNHLGHIVLLMDINIDSLPDSIKTNYIQKVVTLLKNLKIEFANDVIMLLSHFPHWFNVYLS</sequence>
<proteinExistence type="predicted"/>
<name>A0ACC1CGT5_9NEOP</name>
<keyword evidence="2" id="KW-1185">Reference proteome</keyword>